<comment type="subcellular location">
    <subcellularLocation>
        <location evidence="1">Membrane</location>
    </subcellularLocation>
</comment>
<feature type="transmembrane region" description="Helical" evidence="7">
    <location>
        <begin position="234"/>
        <end position="252"/>
    </location>
</feature>
<sequence>MTESSYGVPNFPVSGGSLSHDSFNTNSTERYGNLLHQSFTKKIRGDLIQLFNYIYSVSPRFTLVNKIVQVIRVLQFLGPSLLVSYLNYWEFNTVQQLTVDIFSFFFLIIPPSVKETVGFGFLYIFIILKVLLIIVLYFSSIYFKKNAKLPNFVIQYIALDFATLGYFLHPIAFYQSFDYLSDIIFGSFNRSLIEFIILFVLVILMTILHCVIVFDITSKTMIFRPASLMSLTSAPSNQIFLITIFLHMFIGFGSCTNQIMTIVILSFTFLFYVSSIASIFYQGGFVYLSTSVVILSSSVTSALFSILTLICFALKRKGELIYVFGFMVVFVLLTFVFYLILRGYRMRLLAVLDSYPEEMSKFIEIVRSKNYFLNLCLVGFIYAHPICVDLKIFEFAIERWKSDPVINFAFAKFNAIYLEETNRLIWIYFNVSLNKLNGPTIRCIKEQTLGIIRSRETNLTNQLKAKLNRLSSHNDTIKHKILHVWDVVIQGNIGDIESSTKRAIKEIEQTDADYKHLVRQFPNNRFALKEYASFLSNIKADFRFVFEMNEKKRRLRLGNVIIKDQAHEYGLSTFKLLPDNIKGSLSNINTMSDSGVNQSSFQDSTDFHDNDDLNEIDQLSNLRNRIEELTIPAVRCTEITRILFLFFFFFIPCIGGLIYLEIFIEDLKSPLGFLSAISLIRSYLYQIVTFSMRAMGEKLNVFPILPNITKKPPKQFGSSWDSVEQLRYIVQAAADSVQEFSSFQAFKQGNDNIQKAKDLVFNNALSYYYCVSPDSCSSDNLSIQTALMDFIVQQCSFLKTIEESNETFNASIINTSIFLNTANNIYNLTETTILALKYMTDFINEIYDKNKKISFICLICVITFELLVFLISLVIEIIIINSNKKETYQSLFSLPKNTVSKLSEKFKVYRKAKFSDRIIQGRSSLTNINGNTNKSFGNENSSLFNNDNNQEMNNQEQNTLKIFNSISYSDSYLSDIFILTFGTIWIIACAIGCIVVFFLIVNGANTTLKESAPHINYFLGSYSMMMGAMNNLQQLLLKFSPYPIQSQNETFLLYLVKQKLNQSREYFHYSSYGNLTFNQPSLASFENDVLNSNYLTDYCYNIETAPITIQDSFSCYPVDLAFALLEPIILYTLLPYEKKITRSLIYNNSIYSLVWNELISPLYNDFFYPVHITIIPTITDNLNSGKKGKIGAIIAMVVVAFIIEMCMFFKLYLIERHIRSVLCLFLHCRSEDIMANIKIMKLLSGDFSTLRSDTINRDEEFCDFVFEKHPDAIIYANFSDMIVQNRNESFQRIFGESVYNDIIGKSIKKFFLSEKFTGDITPLFNAINANQVKSISYKDDTKGTIYLEASSMLSNGIFIMICKDATEANNYTLLINEEKKKFDNLLSKILPKALANQVSKLERSISFTVQNVTILFADIVNFNNLCRTLPPNRVLAILSNLFSRFDQLLTKRPTLTKIKNIGDCYMVVGGIFNDAPQQIDHAKETVSYGLDLIRATWDFKKEQNQNIDIKIGVHTGGPIVAGILDISRPTFEVFGQDVGAALFLKKKGLPMFVHLSRPCYELLFKSISAEFRENGKHTYKDTTFLTYIATVKFKK</sequence>
<keyword evidence="3" id="KW-0547">Nucleotide-binding</keyword>
<evidence type="ECO:0000313" key="10">
    <source>
        <dbReference type="Proteomes" id="UP001470230"/>
    </source>
</evidence>
<dbReference type="InterPro" id="IPR001054">
    <property type="entry name" value="A/G_cyclase"/>
</dbReference>
<evidence type="ECO:0000256" key="1">
    <source>
        <dbReference type="ARBA" id="ARBA00004370"/>
    </source>
</evidence>
<feature type="transmembrane region" description="Helical" evidence="7">
    <location>
        <begin position="153"/>
        <end position="174"/>
    </location>
</feature>
<evidence type="ECO:0000256" key="3">
    <source>
        <dbReference type="ARBA" id="ARBA00022741"/>
    </source>
</evidence>
<dbReference type="EMBL" id="JAPFFF010000056">
    <property type="protein sequence ID" value="KAK8838302.1"/>
    <property type="molecule type" value="Genomic_DNA"/>
</dbReference>
<dbReference type="CDD" id="cd07302">
    <property type="entry name" value="CHD"/>
    <property type="match status" value="1"/>
</dbReference>
<feature type="transmembrane region" description="Helical" evidence="7">
    <location>
        <begin position="195"/>
        <end position="214"/>
    </location>
</feature>
<comment type="caution">
    <text evidence="9">The sequence shown here is derived from an EMBL/GenBank/DDBJ whole genome shotgun (WGS) entry which is preliminary data.</text>
</comment>
<evidence type="ECO:0000256" key="5">
    <source>
        <dbReference type="ARBA" id="ARBA00023136"/>
    </source>
</evidence>
<dbReference type="InterPro" id="IPR050401">
    <property type="entry name" value="Cyclic_nucleotide_synthase"/>
</dbReference>
<reference evidence="9 10" key="1">
    <citation type="submission" date="2024-04" db="EMBL/GenBank/DDBJ databases">
        <title>Tritrichomonas musculus Genome.</title>
        <authorList>
            <person name="Alves-Ferreira E."/>
            <person name="Grigg M."/>
            <person name="Lorenzi H."/>
            <person name="Galac M."/>
        </authorList>
    </citation>
    <scope>NUCLEOTIDE SEQUENCE [LARGE SCALE GENOMIC DNA]</scope>
    <source>
        <strain evidence="9 10">EAF2021</strain>
    </source>
</reference>
<accession>A0ABR2GXK8</accession>
<dbReference type="InterPro" id="IPR029787">
    <property type="entry name" value="Nucleotide_cyclase"/>
</dbReference>
<dbReference type="SMART" id="SM00044">
    <property type="entry name" value="CYCc"/>
    <property type="match status" value="1"/>
</dbReference>
<keyword evidence="6" id="KW-0456">Lyase</keyword>
<feature type="transmembrane region" description="Helical" evidence="7">
    <location>
        <begin position="1190"/>
        <end position="1213"/>
    </location>
</feature>
<evidence type="ECO:0000313" key="9">
    <source>
        <dbReference type="EMBL" id="KAK8838302.1"/>
    </source>
</evidence>
<evidence type="ECO:0000256" key="4">
    <source>
        <dbReference type="ARBA" id="ARBA00022989"/>
    </source>
</evidence>
<feature type="transmembrane region" description="Helical" evidence="7">
    <location>
        <begin position="259"/>
        <end position="281"/>
    </location>
</feature>
<keyword evidence="2 7" id="KW-0812">Transmembrane</keyword>
<feature type="transmembrane region" description="Helical" evidence="7">
    <location>
        <begin position="976"/>
        <end position="1001"/>
    </location>
</feature>
<feature type="transmembrane region" description="Helical" evidence="7">
    <location>
        <begin position="642"/>
        <end position="664"/>
    </location>
</feature>
<dbReference type="SUPFAM" id="SSF55073">
    <property type="entry name" value="Nucleotide cyclase"/>
    <property type="match status" value="1"/>
</dbReference>
<proteinExistence type="predicted"/>
<dbReference type="Proteomes" id="UP001470230">
    <property type="component" value="Unassembled WGS sequence"/>
</dbReference>
<gene>
    <name evidence="9" type="ORF">M9Y10_035725</name>
</gene>
<organism evidence="9 10">
    <name type="scientific">Tritrichomonas musculus</name>
    <dbReference type="NCBI Taxonomy" id="1915356"/>
    <lineage>
        <taxon>Eukaryota</taxon>
        <taxon>Metamonada</taxon>
        <taxon>Parabasalia</taxon>
        <taxon>Tritrichomonadida</taxon>
        <taxon>Tritrichomonadidae</taxon>
        <taxon>Tritrichomonas</taxon>
    </lineage>
</organism>
<evidence type="ECO:0000256" key="2">
    <source>
        <dbReference type="ARBA" id="ARBA00022692"/>
    </source>
</evidence>
<dbReference type="Gene3D" id="3.30.70.1230">
    <property type="entry name" value="Nucleotide cyclase"/>
    <property type="match status" value="1"/>
</dbReference>
<evidence type="ECO:0000256" key="7">
    <source>
        <dbReference type="SAM" id="Phobius"/>
    </source>
</evidence>
<dbReference type="PROSITE" id="PS50125">
    <property type="entry name" value="GUANYLATE_CYCLASE_2"/>
    <property type="match status" value="1"/>
</dbReference>
<feature type="domain" description="Guanylate cyclase" evidence="8">
    <location>
        <begin position="1413"/>
        <end position="1545"/>
    </location>
</feature>
<feature type="transmembrane region" description="Helical" evidence="7">
    <location>
        <begin position="287"/>
        <end position="313"/>
    </location>
</feature>
<feature type="transmembrane region" description="Helical" evidence="7">
    <location>
        <begin position="320"/>
        <end position="341"/>
    </location>
</feature>
<evidence type="ECO:0000256" key="6">
    <source>
        <dbReference type="ARBA" id="ARBA00023239"/>
    </source>
</evidence>
<dbReference type="PANTHER" id="PTHR11920:SF335">
    <property type="entry name" value="GUANYLATE CYCLASE"/>
    <property type="match status" value="1"/>
</dbReference>
<feature type="transmembrane region" description="Helical" evidence="7">
    <location>
        <begin position="855"/>
        <end position="880"/>
    </location>
</feature>
<evidence type="ECO:0000259" key="8">
    <source>
        <dbReference type="PROSITE" id="PS50125"/>
    </source>
</evidence>
<keyword evidence="5 7" id="KW-0472">Membrane</keyword>
<dbReference type="Pfam" id="PF00211">
    <property type="entry name" value="Guanylate_cyc"/>
    <property type="match status" value="1"/>
</dbReference>
<dbReference type="PANTHER" id="PTHR11920">
    <property type="entry name" value="GUANYLYL CYCLASE"/>
    <property type="match status" value="1"/>
</dbReference>
<keyword evidence="4 7" id="KW-1133">Transmembrane helix</keyword>
<feature type="transmembrane region" description="Helical" evidence="7">
    <location>
        <begin position="120"/>
        <end position="141"/>
    </location>
</feature>
<feature type="transmembrane region" description="Helical" evidence="7">
    <location>
        <begin position="670"/>
        <end position="688"/>
    </location>
</feature>
<protein>
    <recommendedName>
        <fullName evidence="8">Guanylate cyclase domain-containing protein</fullName>
    </recommendedName>
</protein>
<name>A0ABR2GXK8_9EUKA</name>
<keyword evidence="10" id="KW-1185">Reference proteome</keyword>